<organism evidence="1 2">
    <name type="scientific">Symbiodinium natans</name>
    <dbReference type="NCBI Taxonomy" id="878477"/>
    <lineage>
        <taxon>Eukaryota</taxon>
        <taxon>Sar</taxon>
        <taxon>Alveolata</taxon>
        <taxon>Dinophyceae</taxon>
        <taxon>Suessiales</taxon>
        <taxon>Symbiodiniaceae</taxon>
        <taxon>Symbiodinium</taxon>
    </lineage>
</organism>
<protein>
    <submittedName>
        <fullName evidence="1">Uncharacterized protein</fullName>
    </submittedName>
</protein>
<sequence>MWDIDRHAALTSDVAEPSNLHFPNSCYRPAVKPYRVEDFTDWPALKQKAWEFVDAPYQGAESLDFICPSWWNATGCECDCGDCSVLFGQCPVGFMLFRSLSLICGAKDNKNQRWHELVKKKWGRGLLELAKLRLGFADIIESGWRRP</sequence>
<comment type="caution">
    <text evidence="1">The sequence shown here is derived from an EMBL/GenBank/DDBJ whole genome shotgun (WGS) entry which is preliminary data.</text>
</comment>
<keyword evidence="2" id="KW-1185">Reference proteome</keyword>
<dbReference type="Proteomes" id="UP000604046">
    <property type="component" value="Unassembled WGS sequence"/>
</dbReference>
<dbReference type="AlphaFoldDB" id="A0A812PJG5"/>
<evidence type="ECO:0000313" key="1">
    <source>
        <dbReference type="EMBL" id="CAE7356042.1"/>
    </source>
</evidence>
<accession>A0A812PJG5</accession>
<gene>
    <name evidence="1" type="ORF">SNAT2548_LOCUS18944</name>
</gene>
<reference evidence="1" key="1">
    <citation type="submission" date="2021-02" db="EMBL/GenBank/DDBJ databases">
        <authorList>
            <person name="Dougan E. K."/>
            <person name="Rhodes N."/>
            <person name="Thang M."/>
            <person name="Chan C."/>
        </authorList>
    </citation>
    <scope>NUCLEOTIDE SEQUENCE</scope>
</reference>
<proteinExistence type="predicted"/>
<dbReference type="EMBL" id="CAJNDS010002159">
    <property type="protein sequence ID" value="CAE7356042.1"/>
    <property type="molecule type" value="Genomic_DNA"/>
</dbReference>
<dbReference type="OrthoDB" id="10330099at2759"/>
<evidence type="ECO:0000313" key="2">
    <source>
        <dbReference type="Proteomes" id="UP000604046"/>
    </source>
</evidence>
<name>A0A812PJG5_9DINO</name>